<dbReference type="Proteomes" id="UP001472074">
    <property type="component" value="Chromosome"/>
</dbReference>
<dbReference type="RefSeq" id="WP_342026109.1">
    <property type="nucleotide sequence ID" value="NZ_CP151651.1"/>
</dbReference>
<organism evidence="1 2">
    <name type="scientific">Cytobacillus pseudoceanisediminis</name>
    <dbReference type="NCBI Taxonomy" id="3051614"/>
    <lineage>
        <taxon>Bacteria</taxon>
        <taxon>Bacillati</taxon>
        <taxon>Bacillota</taxon>
        <taxon>Bacilli</taxon>
        <taxon>Bacillales</taxon>
        <taxon>Bacillaceae</taxon>
        <taxon>Cytobacillus</taxon>
    </lineage>
</organism>
<reference evidence="1 2" key="1">
    <citation type="submission" date="2024-04" db="EMBL/GenBank/DDBJ databases">
        <title>Screening of coral probiotics and analysis of their probiotic properties.</title>
        <authorList>
            <person name="Wang S."/>
        </authorList>
    </citation>
    <scope>NUCLEOTIDE SEQUENCE [LARGE SCALE GENOMIC DNA]</scope>
    <source>
        <strain evidence="1 2">GXU-Z9</strain>
    </source>
</reference>
<protein>
    <submittedName>
        <fullName evidence="1">Uncharacterized protein</fullName>
    </submittedName>
</protein>
<dbReference type="EMBL" id="CP151651">
    <property type="protein sequence ID" value="WZP09556.1"/>
    <property type="molecule type" value="Genomic_DNA"/>
</dbReference>
<keyword evidence="2" id="KW-1185">Reference proteome</keyword>
<accession>A0ABZ2ZQP5</accession>
<gene>
    <name evidence="1" type="ORF">AADC60_10610</name>
</gene>
<name>A0ABZ2ZQP5_9BACI</name>
<evidence type="ECO:0000313" key="1">
    <source>
        <dbReference type="EMBL" id="WZP09556.1"/>
    </source>
</evidence>
<proteinExistence type="predicted"/>
<sequence>MLIDVFVSRPNTLDENQEQTMQRIERLLEQRGIRARTIGKTDFPNVSPMRAVEQLMRQCSGAVILGFPQTIIQKGISKPGTDNEKSIKNILLPTPWNQIEASMAFMLDLPLLVIRNQGIEGGIFDIGTTGHFIHTFHLDNEEWIEKPSFLQPFNDWHNEVVRNLQVN</sequence>
<evidence type="ECO:0000313" key="2">
    <source>
        <dbReference type="Proteomes" id="UP001472074"/>
    </source>
</evidence>